<dbReference type="RefSeq" id="WP_117521899.1">
    <property type="nucleotide sequence ID" value="NZ_QVEU01000004.1"/>
</dbReference>
<name>A0A3E2THR3_9FIRM</name>
<dbReference type="Pfam" id="PF01966">
    <property type="entry name" value="HD"/>
    <property type="match status" value="1"/>
</dbReference>
<comment type="caution">
    <text evidence="2">The sequence shown here is derived from an EMBL/GenBank/DDBJ whole genome shotgun (WGS) entry which is preliminary data.</text>
</comment>
<protein>
    <submittedName>
        <fullName evidence="2">HDIG domain-containing protein</fullName>
    </submittedName>
</protein>
<evidence type="ECO:0000259" key="1">
    <source>
        <dbReference type="Pfam" id="PF01966"/>
    </source>
</evidence>
<sequence length="213" mass="24935">MYKDGFGNIPNKDKIIAYLEEGYEKSPGKWVLHSWIVGQTAKNMAPELGLDPDVAIACGALHDIGKSYYKKDAAHFLKGYKILRADSYFFPARIALTHSFQVTNVNAYVGDWNVSDKDKAFVENFLKYNEYNDYDLLIQLLDGLIKTEFLGIEKRCEGVAQNHGKNQYFEIRKNRLYELEEYFSKKLSKNIKDYMPNPRWYKFPYRYFRESGI</sequence>
<dbReference type="AlphaFoldDB" id="A0A3E2THR3"/>
<dbReference type="SUPFAM" id="SSF109604">
    <property type="entry name" value="HD-domain/PDEase-like"/>
    <property type="match status" value="1"/>
</dbReference>
<dbReference type="NCBIfam" id="TIGR00277">
    <property type="entry name" value="HDIG"/>
    <property type="match status" value="1"/>
</dbReference>
<dbReference type="InterPro" id="IPR003607">
    <property type="entry name" value="HD/PDEase_dom"/>
</dbReference>
<feature type="domain" description="HD" evidence="1">
    <location>
        <begin position="33"/>
        <end position="102"/>
    </location>
</feature>
<dbReference type="CDD" id="cd00077">
    <property type="entry name" value="HDc"/>
    <property type="match status" value="1"/>
</dbReference>
<dbReference type="InterPro" id="IPR006674">
    <property type="entry name" value="HD_domain"/>
</dbReference>
<gene>
    <name evidence="2" type="ORF">DXA39_06445</name>
</gene>
<dbReference type="Proteomes" id="UP000261011">
    <property type="component" value="Unassembled WGS sequence"/>
</dbReference>
<proteinExistence type="predicted"/>
<keyword evidence="3" id="KW-1185">Reference proteome</keyword>
<evidence type="ECO:0000313" key="3">
    <source>
        <dbReference type="Proteomes" id="UP000261011"/>
    </source>
</evidence>
<reference evidence="2 3" key="1">
    <citation type="submission" date="2018-08" db="EMBL/GenBank/DDBJ databases">
        <title>A genome reference for cultivated species of the human gut microbiota.</title>
        <authorList>
            <person name="Zou Y."/>
            <person name="Xue W."/>
            <person name="Luo G."/>
        </authorList>
    </citation>
    <scope>NUCLEOTIDE SEQUENCE [LARGE SCALE GENOMIC DNA]</scope>
    <source>
        <strain evidence="2 3">OF01-3</strain>
    </source>
</reference>
<dbReference type="InterPro" id="IPR006675">
    <property type="entry name" value="HDIG_dom"/>
</dbReference>
<dbReference type="Gene3D" id="1.10.3210.10">
    <property type="entry name" value="Hypothetical protein af1432"/>
    <property type="match status" value="1"/>
</dbReference>
<evidence type="ECO:0000313" key="2">
    <source>
        <dbReference type="EMBL" id="RGB75957.1"/>
    </source>
</evidence>
<dbReference type="EMBL" id="QVEU01000004">
    <property type="protein sequence ID" value="RGB75957.1"/>
    <property type="molecule type" value="Genomic_DNA"/>
</dbReference>
<accession>A0A3E2THR3</accession>
<organism evidence="2 3">
    <name type="scientific">Anaerococcus nagyae</name>
    <dbReference type="NCBI Taxonomy" id="1755241"/>
    <lineage>
        <taxon>Bacteria</taxon>
        <taxon>Bacillati</taxon>
        <taxon>Bacillota</taxon>
        <taxon>Tissierellia</taxon>
        <taxon>Tissierellales</taxon>
        <taxon>Peptoniphilaceae</taxon>
        <taxon>Anaerococcus</taxon>
    </lineage>
</organism>
<dbReference type="OrthoDB" id="9794480at2"/>